<evidence type="ECO:0000313" key="1">
    <source>
        <dbReference type="EMBL" id="GBE89723.1"/>
    </source>
</evidence>
<dbReference type="GeneID" id="38786640"/>
<dbReference type="SUPFAM" id="SSF56112">
    <property type="entry name" value="Protein kinase-like (PK-like)"/>
    <property type="match status" value="1"/>
</dbReference>
<organism evidence="1 2">
    <name type="scientific">Sparassis crispa</name>
    <dbReference type="NCBI Taxonomy" id="139825"/>
    <lineage>
        <taxon>Eukaryota</taxon>
        <taxon>Fungi</taxon>
        <taxon>Dikarya</taxon>
        <taxon>Basidiomycota</taxon>
        <taxon>Agaricomycotina</taxon>
        <taxon>Agaricomycetes</taxon>
        <taxon>Polyporales</taxon>
        <taxon>Sparassidaceae</taxon>
        <taxon>Sparassis</taxon>
    </lineage>
</organism>
<dbReference type="InterPro" id="IPR011009">
    <property type="entry name" value="Kinase-like_dom_sf"/>
</dbReference>
<sequence>MYDHLKDLQGDVIPRCHGLFKGHVEEEEAVCLVLEYCGADIAELMKDVVTAMRKIHSLRVRHDYFSATKIVAVKDHACPSANTDIVFDQLMPLVGDQEWLMCNEMRNVAESMDAWKPRTFSS</sequence>
<evidence type="ECO:0008006" key="3">
    <source>
        <dbReference type="Google" id="ProtNLM"/>
    </source>
</evidence>
<proteinExistence type="predicted"/>
<comment type="caution">
    <text evidence="1">The sequence shown here is derived from an EMBL/GenBank/DDBJ whole genome shotgun (WGS) entry which is preliminary data.</text>
</comment>
<keyword evidence="2" id="KW-1185">Reference proteome</keyword>
<dbReference type="OrthoDB" id="2740102at2759"/>
<dbReference type="RefSeq" id="XP_027620636.1">
    <property type="nucleotide sequence ID" value="XM_027764835.1"/>
</dbReference>
<dbReference type="Proteomes" id="UP000287166">
    <property type="component" value="Unassembled WGS sequence"/>
</dbReference>
<reference evidence="1 2" key="1">
    <citation type="journal article" date="2018" name="Sci. Rep.">
        <title>Genome sequence of the cauliflower mushroom Sparassis crispa (Hanabiratake) and its association with beneficial usage.</title>
        <authorList>
            <person name="Kiyama R."/>
            <person name="Furutani Y."/>
            <person name="Kawaguchi K."/>
            <person name="Nakanishi T."/>
        </authorList>
    </citation>
    <scope>NUCLEOTIDE SEQUENCE [LARGE SCALE GENOMIC DNA]</scope>
</reference>
<evidence type="ECO:0000313" key="2">
    <source>
        <dbReference type="Proteomes" id="UP000287166"/>
    </source>
</evidence>
<gene>
    <name evidence="1" type="ORF">SCP_1700470</name>
</gene>
<dbReference type="InParanoid" id="A0A401H5Q9"/>
<dbReference type="AlphaFoldDB" id="A0A401H5Q9"/>
<accession>A0A401H5Q9</accession>
<protein>
    <recommendedName>
        <fullName evidence="3">Protein kinase domain-containing protein</fullName>
    </recommendedName>
</protein>
<name>A0A401H5Q9_9APHY</name>
<dbReference type="EMBL" id="BFAD01000017">
    <property type="protein sequence ID" value="GBE89723.1"/>
    <property type="molecule type" value="Genomic_DNA"/>
</dbReference>